<evidence type="ECO:0000313" key="1">
    <source>
        <dbReference type="EMBL" id="TWH66815.1"/>
    </source>
</evidence>
<keyword evidence="2" id="KW-1185">Reference proteome</keyword>
<dbReference type="AlphaFoldDB" id="A0A562I7W2"/>
<name>A0A562I7W2_MICOL</name>
<protein>
    <submittedName>
        <fullName evidence="1">Uncharacterized protein</fullName>
    </submittedName>
</protein>
<gene>
    <name evidence="1" type="ORF">JD77_01773</name>
</gene>
<proteinExistence type="predicted"/>
<reference evidence="1 2" key="1">
    <citation type="submission" date="2019-07" db="EMBL/GenBank/DDBJ databases">
        <title>R&amp;d 2014.</title>
        <authorList>
            <person name="Klenk H.-P."/>
        </authorList>
    </citation>
    <scope>NUCLEOTIDE SEQUENCE [LARGE SCALE GENOMIC DNA]</scope>
    <source>
        <strain evidence="1 2">DSM 43868</strain>
    </source>
</reference>
<accession>A0A562I7W2</accession>
<dbReference type="Proteomes" id="UP000319825">
    <property type="component" value="Unassembled WGS sequence"/>
</dbReference>
<evidence type="ECO:0000313" key="2">
    <source>
        <dbReference type="Proteomes" id="UP000319825"/>
    </source>
</evidence>
<comment type="caution">
    <text evidence="1">The sequence shown here is derived from an EMBL/GenBank/DDBJ whole genome shotgun (WGS) entry which is preliminary data.</text>
</comment>
<sequence length="108" mass="10246">MPPVGDGYRPPAGQGGPEADALAAALRALGNPAAPASQAVAAPCPGGGSARTTRVTLDPVPADPARALAAVAAGAVLLDVPEVYAYRQGAATVALTGGELTATTGCAG</sequence>
<dbReference type="EMBL" id="VLKE01000001">
    <property type="protein sequence ID" value="TWH66815.1"/>
    <property type="molecule type" value="Genomic_DNA"/>
</dbReference>
<organism evidence="1 2">
    <name type="scientific">Micromonospora olivasterospora</name>
    <dbReference type="NCBI Taxonomy" id="1880"/>
    <lineage>
        <taxon>Bacteria</taxon>
        <taxon>Bacillati</taxon>
        <taxon>Actinomycetota</taxon>
        <taxon>Actinomycetes</taxon>
        <taxon>Micromonosporales</taxon>
        <taxon>Micromonosporaceae</taxon>
        <taxon>Micromonospora</taxon>
    </lineage>
</organism>